<evidence type="ECO:0000313" key="1">
    <source>
        <dbReference type="EMBL" id="MBG0568485.1"/>
    </source>
</evidence>
<evidence type="ECO:0000313" key="2">
    <source>
        <dbReference type="Proteomes" id="UP000598146"/>
    </source>
</evidence>
<dbReference type="Proteomes" id="UP000598146">
    <property type="component" value="Unassembled WGS sequence"/>
</dbReference>
<accession>A0A931G2S5</accession>
<proteinExistence type="predicted"/>
<dbReference type="AlphaFoldDB" id="A0A931G2S5"/>
<sequence>MITPHRATDNETELISLAGYSLGDLRADRSRELAAAVRVVLHQVERPRTNLGGGGPPGRAD</sequence>
<keyword evidence="2" id="KW-1185">Reference proteome</keyword>
<name>A0A931G2S5_9ACTN</name>
<protein>
    <submittedName>
        <fullName evidence="1">Uncharacterized protein</fullName>
    </submittedName>
</protein>
<reference evidence="1" key="1">
    <citation type="submission" date="2020-11" db="EMBL/GenBank/DDBJ databases">
        <title>Isolation and identification of active actinomycetes.</title>
        <authorList>
            <person name="Sun X."/>
        </authorList>
    </citation>
    <scope>NUCLEOTIDE SEQUENCE</scope>
    <source>
        <strain evidence="1">NEAU-A11</strain>
    </source>
</reference>
<dbReference type="RefSeq" id="WP_196420257.1">
    <property type="nucleotide sequence ID" value="NZ_JADQTO010000039.1"/>
</dbReference>
<gene>
    <name evidence="1" type="ORF">I4J89_44395</name>
</gene>
<comment type="caution">
    <text evidence="1">The sequence shown here is derived from an EMBL/GenBank/DDBJ whole genome shotgun (WGS) entry which is preliminary data.</text>
</comment>
<dbReference type="EMBL" id="JADQTO010000039">
    <property type="protein sequence ID" value="MBG0568485.1"/>
    <property type="molecule type" value="Genomic_DNA"/>
</dbReference>
<organism evidence="1 2">
    <name type="scientific">Actinoplanes aureus</name>
    <dbReference type="NCBI Taxonomy" id="2792083"/>
    <lineage>
        <taxon>Bacteria</taxon>
        <taxon>Bacillati</taxon>
        <taxon>Actinomycetota</taxon>
        <taxon>Actinomycetes</taxon>
        <taxon>Micromonosporales</taxon>
        <taxon>Micromonosporaceae</taxon>
        <taxon>Actinoplanes</taxon>
    </lineage>
</organism>